<name>A0A377XZC9_KLEPN</name>
<dbReference type="SUPFAM" id="SSF46785">
    <property type="entry name" value="Winged helix' DNA-binding domain"/>
    <property type="match status" value="1"/>
</dbReference>
<reference evidence="1 2" key="1">
    <citation type="submission" date="2018-06" db="EMBL/GenBank/DDBJ databases">
        <authorList>
            <consortium name="Pathogen Informatics"/>
            <person name="Doyle S."/>
        </authorList>
    </citation>
    <scope>NUCLEOTIDE SEQUENCE [LARGE SCALE GENOMIC DNA]</scope>
    <source>
        <strain evidence="1 2">NCTC5052</strain>
    </source>
</reference>
<dbReference type="EMBL" id="UGLJ01000002">
    <property type="protein sequence ID" value="STT92827.1"/>
    <property type="molecule type" value="Genomic_DNA"/>
</dbReference>
<dbReference type="Proteomes" id="UP000254103">
    <property type="component" value="Unassembled WGS sequence"/>
</dbReference>
<accession>A0A377XZC9</accession>
<dbReference type="RefSeq" id="WP_016808585.1">
    <property type="nucleotide sequence ID" value="NZ_CABGUO010000006.1"/>
</dbReference>
<gene>
    <name evidence="1" type="ORF">NCTC5052_01211</name>
</gene>
<proteinExistence type="predicted"/>
<dbReference type="InterPro" id="IPR036390">
    <property type="entry name" value="WH_DNA-bd_sf"/>
</dbReference>
<dbReference type="AlphaFoldDB" id="A0A377XZC9"/>
<sequence>MNFASFLREDQRLVMLRFLSEMPSYSSNSSVIYQALTRYGHAPSRDQIKSELRWLEEQGLVTVEDIGTVLVARLTERGADVAAGRAIVPGVKRPGAGG</sequence>
<evidence type="ECO:0000313" key="2">
    <source>
        <dbReference type="Proteomes" id="UP000254103"/>
    </source>
</evidence>
<organism evidence="1 2">
    <name type="scientific">Klebsiella pneumoniae</name>
    <dbReference type="NCBI Taxonomy" id="573"/>
    <lineage>
        <taxon>Bacteria</taxon>
        <taxon>Pseudomonadati</taxon>
        <taxon>Pseudomonadota</taxon>
        <taxon>Gammaproteobacteria</taxon>
        <taxon>Enterobacterales</taxon>
        <taxon>Enterobacteriaceae</taxon>
        <taxon>Klebsiella/Raoultella group</taxon>
        <taxon>Klebsiella</taxon>
        <taxon>Klebsiella pneumoniae complex</taxon>
    </lineage>
</organism>
<evidence type="ECO:0000313" key="1">
    <source>
        <dbReference type="EMBL" id="STT92827.1"/>
    </source>
</evidence>
<protein>
    <submittedName>
        <fullName evidence="1">Uncharacterized protein</fullName>
    </submittedName>
</protein>